<sequence length="121" mass="14284">TEKHQQVFDTLKNHLISDSIFQYSDFSRPFYLHTDASTSGLGAVLSQLNNNYKEYIIAYASRSLNNAKNNYPTTDLECLAIVWAIEHFYQYFGAKSFFFITNHSALQWLRTFKLKERRARW</sequence>
<organism evidence="1 2">
    <name type="scientific">Cetraspora pellucida</name>
    <dbReference type="NCBI Taxonomy" id="1433469"/>
    <lineage>
        <taxon>Eukaryota</taxon>
        <taxon>Fungi</taxon>
        <taxon>Fungi incertae sedis</taxon>
        <taxon>Mucoromycota</taxon>
        <taxon>Glomeromycotina</taxon>
        <taxon>Glomeromycetes</taxon>
        <taxon>Diversisporales</taxon>
        <taxon>Gigasporaceae</taxon>
        <taxon>Cetraspora</taxon>
    </lineage>
</organism>
<evidence type="ECO:0000313" key="1">
    <source>
        <dbReference type="EMBL" id="CAG8698419.1"/>
    </source>
</evidence>
<accession>A0ACA9PBQ3</accession>
<dbReference type="Proteomes" id="UP000789366">
    <property type="component" value="Unassembled WGS sequence"/>
</dbReference>
<comment type="caution">
    <text evidence="1">The sequence shown here is derived from an EMBL/GenBank/DDBJ whole genome shotgun (WGS) entry which is preliminary data.</text>
</comment>
<name>A0ACA9PBQ3_9GLOM</name>
<gene>
    <name evidence="1" type="ORF">SPELUC_LOCUS11143</name>
</gene>
<feature type="non-terminal residue" evidence="1">
    <location>
        <position position="121"/>
    </location>
</feature>
<feature type="non-terminal residue" evidence="1">
    <location>
        <position position="1"/>
    </location>
</feature>
<protein>
    <submittedName>
        <fullName evidence="1">18262_t:CDS:1</fullName>
    </submittedName>
</protein>
<reference evidence="1" key="1">
    <citation type="submission" date="2021-06" db="EMBL/GenBank/DDBJ databases">
        <authorList>
            <person name="Kallberg Y."/>
            <person name="Tangrot J."/>
            <person name="Rosling A."/>
        </authorList>
    </citation>
    <scope>NUCLEOTIDE SEQUENCE</scope>
    <source>
        <strain evidence="1">28 12/20/2015</strain>
    </source>
</reference>
<dbReference type="EMBL" id="CAJVPW010022672">
    <property type="protein sequence ID" value="CAG8698419.1"/>
    <property type="molecule type" value="Genomic_DNA"/>
</dbReference>
<keyword evidence="2" id="KW-1185">Reference proteome</keyword>
<proteinExistence type="predicted"/>
<evidence type="ECO:0000313" key="2">
    <source>
        <dbReference type="Proteomes" id="UP000789366"/>
    </source>
</evidence>